<dbReference type="RefSeq" id="WP_188981070.1">
    <property type="nucleotide sequence ID" value="NZ_BMPG01000010.1"/>
</dbReference>
<reference evidence="2" key="2">
    <citation type="submission" date="2020-09" db="EMBL/GenBank/DDBJ databases">
        <authorList>
            <person name="Sun Q."/>
            <person name="Ohkuma M."/>
        </authorList>
    </citation>
    <scope>NUCLEOTIDE SEQUENCE</scope>
    <source>
        <strain evidence="2">JCM 19596</strain>
    </source>
</reference>
<organism evidence="2 3">
    <name type="scientific">Halocalculus aciditolerans</name>
    <dbReference type="NCBI Taxonomy" id="1383812"/>
    <lineage>
        <taxon>Archaea</taxon>
        <taxon>Methanobacteriati</taxon>
        <taxon>Methanobacteriota</taxon>
        <taxon>Stenosarchaea group</taxon>
        <taxon>Halobacteria</taxon>
        <taxon>Halobacteriales</taxon>
        <taxon>Halobacteriaceae</taxon>
        <taxon>Halocalculus</taxon>
    </lineage>
</organism>
<sequence length="236" mass="26723">MVRKPHLPDGYELPSEVNGWIHDPESNRNGHVWTGADDPRSVGVFSSVGDRVRVAVFDDRVCGFCNKIEPFDREFEADETEAEAVAWGIEQAAEWMERHHPSEWDHPAVYDAVFDPPVGFVLDQYYLEQRQHIVCYRQEGEEKDVNLSGRPPDTDPSLETRKYLYVEAWRGSGNATVALAPWLRAHDDEKHEVLDLPEECGLPVALKLAREWVAEETGQTREEPAAGQSDLGAWSA</sequence>
<proteinExistence type="predicted"/>
<dbReference type="EMBL" id="BMPG01000010">
    <property type="protein sequence ID" value="GGL73553.1"/>
    <property type="molecule type" value="Genomic_DNA"/>
</dbReference>
<keyword evidence="3" id="KW-1185">Reference proteome</keyword>
<protein>
    <submittedName>
        <fullName evidence="2">Uncharacterized protein</fullName>
    </submittedName>
</protein>
<comment type="caution">
    <text evidence="2">The sequence shown here is derived from an EMBL/GenBank/DDBJ whole genome shotgun (WGS) entry which is preliminary data.</text>
</comment>
<feature type="compositionally biased region" description="Basic and acidic residues" evidence="1">
    <location>
        <begin position="215"/>
        <end position="224"/>
    </location>
</feature>
<reference evidence="2" key="1">
    <citation type="journal article" date="2014" name="Int. J. Syst. Evol. Microbiol.">
        <title>Complete genome sequence of Corynebacterium casei LMG S-19264T (=DSM 44701T), isolated from a smear-ripened cheese.</title>
        <authorList>
            <consortium name="US DOE Joint Genome Institute (JGI-PGF)"/>
            <person name="Walter F."/>
            <person name="Albersmeier A."/>
            <person name="Kalinowski J."/>
            <person name="Ruckert C."/>
        </authorList>
    </citation>
    <scope>NUCLEOTIDE SEQUENCE</scope>
    <source>
        <strain evidence="2">JCM 19596</strain>
    </source>
</reference>
<dbReference type="OrthoDB" id="212292at2157"/>
<feature type="region of interest" description="Disordered" evidence="1">
    <location>
        <begin position="215"/>
        <end position="236"/>
    </location>
</feature>
<dbReference type="AlphaFoldDB" id="A0A830F8E5"/>
<evidence type="ECO:0000256" key="1">
    <source>
        <dbReference type="SAM" id="MobiDB-lite"/>
    </source>
</evidence>
<evidence type="ECO:0000313" key="3">
    <source>
        <dbReference type="Proteomes" id="UP000607197"/>
    </source>
</evidence>
<name>A0A830F8E5_9EURY</name>
<accession>A0A830F8E5</accession>
<gene>
    <name evidence="2" type="ORF">GCM10009039_34590</name>
</gene>
<evidence type="ECO:0000313" key="2">
    <source>
        <dbReference type="EMBL" id="GGL73553.1"/>
    </source>
</evidence>
<dbReference type="Proteomes" id="UP000607197">
    <property type="component" value="Unassembled WGS sequence"/>
</dbReference>